<keyword evidence="2" id="KW-1185">Reference proteome</keyword>
<feature type="non-terminal residue" evidence="1">
    <location>
        <position position="138"/>
    </location>
</feature>
<evidence type="ECO:0000313" key="2">
    <source>
        <dbReference type="Proteomes" id="UP000257109"/>
    </source>
</evidence>
<accession>A0A371I2N9</accession>
<organism evidence="1 2">
    <name type="scientific">Mucuna pruriens</name>
    <name type="common">Velvet bean</name>
    <name type="synonym">Dolichos pruriens</name>
    <dbReference type="NCBI Taxonomy" id="157652"/>
    <lineage>
        <taxon>Eukaryota</taxon>
        <taxon>Viridiplantae</taxon>
        <taxon>Streptophyta</taxon>
        <taxon>Embryophyta</taxon>
        <taxon>Tracheophyta</taxon>
        <taxon>Spermatophyta</taxon>
        <taxon>Magnoliopsida</taxon>
        <taxon>eudicotyledons</taxon>
        <taxon>Gunneridae</taxon>
        <taxon>Pentapetalae</taxon>
        <taxon>rosids</taxon>
        <taxon>fabids</taxon>
        <taxon>Fabales</taxon>
        <taxon>Fabaceae</taxon>
        <taxon>Papilionoideae</taxon>
        <taxon>50 kb inversion clade</taxon>
        <taxon>NPAAA clade</taxon>
        <taxon>indigoferoid/millettioid clade</taxon>
        <taxon>Phaseoleae</taxon>
        <taxon>Mucuna</taxon>
    </lineage>
</organism>
<comment type="caution">
    <text evidence="1">The sequence shown here is derived from an EMBL/GenBank/DDBJ whole genome shotgun (WGS) entry which is preliminary data.</text>
</comment>
<dbReference type="Proteomes" id="UP000257109">
    <property type="component" value="Unassembled WGS sequence"/>
</dbReference>
<sequence>QLYRPLIFYFEVIKNNLHPQSFTYVVCHGSKFYFYTRSSNHIFVSYSSNLLDFLPETYNIRKWIFYPQLILHSTPKVLHPNFPVSLTRSSTYFLWEIKISCLKYATSIPRKYFSFPNSFISNCVFNFSFKVSFSISSS</sequence>
<feature type="non-terminal residue" evidence="1">
    <location>
        <position position="1"/>
    </location>
</feature>
<reference evidence="1" key="1">
    <citation type="submission" date="2018-05" db="EMBL/GenBank/DDBJ databases">
        <title>Draft genome of Mucuna pruriens seed.</title>
        <authorList>
            <person name="Nnadi N.E."/>
            <person name="Vos R."/>
            <person name="Hasami M.H."/>
            <person name="Devisetty U.K."/>
            <person name="Aguiy J.C."/>
        </authorList>
    </citation>
    <scope>NUCLEOTIDE SEQUENCE [LARGE SCALE GENOMIC DNA]</scope>
    <source>
        <strain evidence="1">JCA_2017</strain>
    </source>
</reference>
<evidence type="ECO:0000313" key="1">
    <source>
        <dbReference type="EMBL" id="RDY09293.1"/>
    </source>
</evidence>
<dbReference type="EMBL" id="QJKJ01001079">
    <property type="protein sequence ID" value="RDY09293.1"/>
    <property type="molecule type" value="Genomic_DNA"/>
</dbReference>
<gene>
    <name evidence="1" type="ORF">CR513_06348</name>
</gene>
<name>A0A371I2N9_MUCPR</name>
<protein>
    <submittedName>
        <fullName evidence="1">Uncharacterized protein</fullName>
    </submittedName>
</protein>
<dbReference type="AlphaFoldDB" id="A0A371I2N9"/>
<proteinExistence type="predicted"/>